<dbReference type="Proteomes" id="UP001163603">
    <property type="component" value="Chromosome 6"/>
</dbReference>
<name>A0ACC0YHI9_9ROSI</name>
<comment type="caution">
    <text evidence="1">The sequence shown here is derived from an EMBL/GenBank/DDBJ whole genome shotgun (WGS) entry which is preliminary data.</text>
</comment>
<protein>
    <submittedName>
        <fullName evidence="1">Uncharacterized protein</fullName>
    </submittedName>
</protein>
<reference evidence="2" key="1">
    <citation type="journal article" date="2023" name="G3 (Bethesda)">
        <title>Genome assembly and association tests identify interacting loci associated with vigor, precocity, and sex in interspecific pistachio rootstocks.</title>
        <authorList>
            <person name="Palmer W."/>
            <person name="Jacygrad E."/>
            <person name="Sagayaradj S."/>
            <person name="Cavanaugh K."/>
            <person name="Han R."/>
            <person name="Bertier L."/>
            <person name="Beede B."/>
            <person name="Kafkas S."/>
            <person name="Golino D."/>
            <person name="Preece J."/>
            <person name="Michelmore R."/>
        </authorList>
    </citation>
    <scope>NUCLEOTIDE SEQUENCE [LARGE SCALE GENOMIC DNA]</scope>
</reference>
<accession>A0ACC0YHI9</accession>
<dbReference type="EMBL" id="CM047741">
    <property type="protein sequence ID" value="KAJ0037753.1"/>
    <property type="molecule type" value="Genomic_DNA"/>
</dbReference>
<evidence type="ECO:0000313" key="1">
    <source>
        <dbReference type="EMBL" id="KAJ0037753.1"/>
    </source>
</evidence>
<organism evidence="1 2">
    <name type="scientific">Pistacia integerrima</name>
    <dbReference type="NCBI Taxonomy" id="434235"/>
    <lineage>
        <taxon>Eukaryota</taxon>
        <taxon>Viridiplantae</taxon>
        <taxon>Streptophyta</taxon>
        <taxon>Embryophyta</taxon>
        <taxon>Tracheophyta</taxon>
        <taxon>Spermatophyta</taxon>
        <taxon>Magnoliopsida</taxon>
        <taxon>eudicotyledons</taxon>
        <taxon>Gunneridae</taxon>
        <taxon>Pentapetalae</taxon>
        <taxon>rosids</taxon>
        <taxon>malvids</taxon>
        <taxon>Sapindales</taxon>
        <taxon>Anacardiaceae</taxon>
        <taxon>Pistacia</taxon>
    </lineage>
</organism>
<sequence>MTMRHRAVATLLNMLKSLRKGFPKASPNQQLPSLRPAFSLYDQINLIDNVPKDQLRFQGFPVFSIPFSFSRSFNIYKN</sequence>
<gene>
    <name evidence="1" type="ORF">Pint_23365</name>
</gene>
<proteinExistence type="predicted"/>
<evidence type="ECO:0000313" key="2">
    <source>
        <dbReference type="Proteomes" id="UP001163603"/>
    </source>
</evidence>
<keyword evidence="2" id="KW-1185">Reference proteome</keyword>